<dbReference type="CDD" id="cd07363">
    <property type="entry name" value="45_DOPA_Dioxygenase"/>
    <property type="match status" value="1"/>
</dbReference>
<evidence type="ECO:0000256" key="2">
    <source>
        <dbReference type="ARBA" id="ARBA00007581"/>
    </source>
</evidence>
<feature type="domain" description="Extradiol ring-cleavage dioxygenase class III enzyme subunit B" evidence="6">
    <location>
        <begin position="125"/>
        <end position="297"/>
    </location>
</feature>
<keyword evidence="8" id="KW-1185">Reference proteome</keyword>
<gene>
    <name evidence="7" type="ORF">SCODWIG_01906</name>
</gene>
<evidence type="ECO:0000256" key="3">
    <source>
        <dbReference type="ARBA" id="ARBA00022723"/>
    </source>
</evidence>
<dbReference type="OrthoDB" id="7396853at2759"/>
<dbReference type="GO" id="GO:0008270">
    <property type="term" value="F:zinc ion binding"/>
    <property type="evidence" value="ECO:0007669"/>
    <property type="project" value="InterPro"/>
</dbReference>
<protein>
    <recommendedName>
        <fullName evidence="6">Extradiol ring-cleavage dioxygenase class III enzyme subunit B domain-containing protein</fullName>
    </recommendedName>
</protein>
<dbReference type="InterPro" id="IPR004183">
    <property type="entry name" value="Xdiol_dOase_suB"/>
</dbReference>
<evidence type="ECO:0000313" key="7">
    <source>
        <dbReference type="EMBL" id="SSD60145.1"/>
    </source>
</evidence>
<evidence type="ECO:0000256" key="4">
    <source>
        <dbReference type="ARBA" id="ARBA00022833"/>
    </source>
</evidence>
<sequence length="383" mass="43618">MTTNTAISNTVNTINKQPIYFLSHGGPTFLDENDEFGSNKGAFRTTRKIGDEIKKVLNPDYIVVLSGHWQAYPESQLSYNKKDAKFKYGGIFGNKNNNHVPLVQVATPAELLNKIASWEEMENEFAENKLIYDFYGFPDYLYKETFKSVVSTNVLARIRKVFEQYNLKNGVSDKRIDVEFVRRDIDHGVWVPLKVAQLDDLHKMGGNSIGSGSNNAPIPIVQMSLLADNSFSDHFYKLGDIIKLLRKDNAMVICSGMSVHNLGDLRYIYMDTNGNKFPYVLEFNNYLHDLILNDKFELSVQKNHNKLFDGLQQLNTDPNLIKLLYKAHPTLDHFLPFVAACGGMFPNEFGVELYNDQQFSLGWGIYKYGGPDNNLKGLEHDEL</sequence>
<evidence type="ECO:0000313" key="8">
    <source>
        <dbReference type="Proteomes" id="UP000262825"/>
    </source>
</evidence>
<name>A0A376B623_9ASCO</name>
<keyword evidence="5" id="KW-0560">Oxidoreductase</keyword>
<dbReference type="Pfam" id="PF02900">
    <property type="entry name" value="LigB"/>
    <property type="match status" value="1"/>
</dbReference>
<dbReference type="GO" id="GO:0016702">
    <property type="term" value="F:oxidoreductase activity, acting on single donors with incorporation of molecular oxygen, incorporation of two atoms of oxygen"/>
    <property type="evidence" value="ECO:0007669"/>
    <property type="project" value="UniProtKB-ARBA"/>
</dbReference>
<evidence type="ECO:0000256" key="1">
    <source>
        <dbReference type="ARBA" id="ARBA00001947"/>
    </source>
</evidence>
<dbReference type="PANTHER" id="PTHR30096:SF0">
    <property type="entry name" value="4,5-DOPA DIOXYGENASE EXTRADIOL-LIKE PROTEIN"/>
    <property type="match status" value="1"/>
</dbReference>
<evidence type="ECO:0000259" key="6">
    <source>
        <dbReference type="Pfam" id="PF02900"/>
    </source>
</evidence>
<dbReference type="Proteomes" id="UP000262825">
    <property type="component" value="Unassembled WGS sequence"/>
</dbReference>
<reference evidence="8" key="1">
    <citation type="submission" date="2018-06" db="EMBL/GenBank/DDBJ databases">
        <authorList>
            <person name="Guldener U."/>
        </authorList>
    </citation>
    <scope>NUCLEOTIDE SEQUENCE [LARGE SCALE GENOMIC DNA]</scope>
    <source>
        <strain evidence="8">UTAD17</strain>
    </source>
</reference>
<keyword evidence="4" id="KW-0862">Zinc</keyword>
<dbReference type="Gene3D" id="3.40.830.10">
    <property type="entry name" value="LigB-like"/>
    <property type="match status" value="1"/>
</dbReference>
<organism evidence="7 8">
    <name type="scientific">Saccharomycodes ludwigii</name>
    <dbReference type="NCBI Taxonomy" id="36035"/>
    <lineage>
        <taxon>Eukaryota</taxon>
        <taxon>Fungi</taxon>
        <taxon>Dikarya</taxon>
        <taxon>Ascomycota</taxon>
        <taxon>Saccharomycotina</taxon>
        <taxon>Saccharomycetes</taxon>
        <taxon>Saccharomycodales</taxon>
        <taxon>Saccharomycodaceae</taxon>
        <taxon>Saccharomycodes</taxon>
    </lineage>
</organism>
<dbReference type="VEuPathDB" id="FungiDB:SCODWIG_01906"/>
<dbReference type="GO" id="GO:0008198">
    <property type="term" value="F:ferrous iron binding"/>
    <property type="evidence" value="ECO:0007669"/>
    <property type="project" value="InterPro"/>
</dbReference>
<comment type="cofactor">
    <cofactor evidence="1">
        <name>Zn(2+)</name>
        <dbReference type="ChEBI" id="CHEBI:29105"/>
    </cofactor>
</comment>
<accession>A0A376B623</accession>
<dbReference type="InterPro" id="IPR014436">
    <property type="entry name" value="Extradiol_dOase_DODA"/>
</dbReference>
<dbReference type="PANTHER" id="PTHR30096">
    <property type="entry name" value="4,5-DOPA DIOXYGENASE EXTRADIOL-LIKE PROTEIN"/>
    <property type="match status" value="1"/>
</dbReference>
<keyword evidence="3" id="KW-0479">Metal-binding</keyword>
<proteinExistence type="inferred from homology"/>
<evidence type="ECO:0000256" key="5">
    <source>
        <dbReference type="ARBA" id="ARBA00023002"/>
    </source>
</evidence>
<dbReference type="AlphaFoldDB" id="A0A376B623"/>
<dbReference type="EMBL" id="UFAJ01000281">
    <property type="protein sequence ID" value="SSD60145.1"/>
    <property type="molecule type" value="Genomic_DNA"/>
</dbReference>
<dbReference type="SUPFAM" id="SSF53213">
    <property type="entry name" value="LigB-like"/>
    <property type="match status" value="1"/>
</dbReference>
<comment type="similarity">
    <text evidence="2">Belongs to the DODA-type extradiol aromatic ring-opening dioxygenase family.</text>
</comment>